<accession>A0AAD7K371</accession>
<dbReference type="Proteomes" id="UP001215280">
    <property type="component" value="Unassembled WGS sequence"/>
</dbReference>
<evidence type="ECO:0000313" key="2">
    <source>
        <dbReference type="Proteomes" id="UP001215280"/>
    </source>
</evidence>
<gene>
    <name evidence="1" type="ORF">DFH07DRAFT_766905</name>
</gene>
<sequence length="107" mass="11577">MKTLLVEAWVVHCHRAEWLVSTVHGIHEEIDQILFLKCLNGVCIGQIGSTLMGQALSGPFGTDTRVSCNGRTLLHGHAPGGKITLKVDREGVGTNADEYKPLQWTGG</sequence>
<organism evidence="1 2">
    <name type="scientific">Mycena maculata</name>
    <dbReference type="NCBI Taxonomy" id="230809"/>
    <lineage>
        <taxon>Eukaryota</taxon>
        <taxon>Fungi</taxon>
        <taxon>Dikarya</taxon>
        <taxon>Basidiomycota</taxon>
        <taxon>Agaricomycotina</taxon>
        <taxon>Agaricomycetes</taxon>
        <taxon>Agaricomycetidae</taxon>
        <taxon>Agaricales</taxon>
        <taxon>Marasmiineae</taxon>
        <taxon>Mycenaceae</taxon>
        <taxon>Mycena</taxon>
    </lineage>
</organism>
<keyword evidence="2" id="KW-1185">Reference proteome</keyword>
<dbReference type="AlphaFoldDB" id="A0AAD7K371"/>
<name>A0AAD7K371_9AGAR</name>
<protein>
    <submittedName>
        <fullName evidence="1">Uncharacterized protein</fullName>
    </submittedName>
</protein>
<reference evidence="1" key="1">
    <citation type="submission" date="2023-03" db="EMBL/GenBank/DDBJ databases">
        <title>Massive genome expansion in bonnet fungi (Mycena s.s.) driven by repeated elements and novel gene families across ecological guilds.</title>
        <authorList>
            <consortium name="Lawrence Berkeley National Laboratory"/>
            <person name="Harder C.B."/>
            <person name="Miyauchi S."/>
            <person name="Viragh M."/>
            <person name="Kuo A."/>
            <person name="Thoen E."/>
            <person name="Andreopoulos B."/>
            <person name="Lu D."/>
            <person name="Skrede I."/>
            <person name="Drula E."/>
            <person name="Henrissat B."/>
            <person name="Morin E."/>
            <person name="Kohler A."/>
            <person name="Barry K."/>
            <person name="LaButti K."/>
            <person name="Morin E."/>
            <person name="Salamov A."/>
            <person name="Lipzen A."/>
            <person name="Mereny Z."/>
            <person name="Hegedus B."/>
            <person name="Baldrian P."/>
            <person name="Stursova M."/>
            <person name="Weitz H."/>
            <person name="Taylor A."/>
            <person name="Grigoriev I.V."/>
            <person name="Nagy L.G."/>
            <person name="Martin F."/>
            <person name="Kauserud H."/>
        </authorList>
    </citation>
    <scope>NUCLEOTIDE SEQUENCE</scope>
    <source>
        <strain evidence="1">CBHHK188m</strain>
    </source>
</reference>
<evidence type="ECO:0000313" key="1">
    <source>
        <dbReference type="EMBL" id="KAJ7775965.1"/>
    </source>
</evidence>
<proteinExistence type="predicted"/>
<comment type="caution">
    <text evidence="1">The sequence shown here is derived from an EMBL/GenBank/DDBJ whole genome shotgun (WGS) entry which is preliminary data.</text>
</comment>
<dbReference type="EMBL" id="JARJLG010000013">
    <property type="protein sequence ID" value="KAJ7775965.1"/>
    <property type="molecule type" value="Genomic_DNA"/>
</dbReference>